<evidence type="ECO:0000259" key="11">
    <source>
        <dbReference type="SMART" id="SM00645"/>
    </source>
</evidence>
<dbReference type="InterPro" id="IPR025660">
    <property type="entry name" value="Pept_his_AS"/>
</dbReference>
<comment type="similarity">
    <text evidence="1">Belongs to the peptidase C1 family.</text>
</comment>
<evidence type="ECO:0000256" key="8">
    <source>
        <dbReference type="ARBA" id="ARBA00023180"/>
    </source>
</evidence>
<dbReference type="OMA" id="CHESCIA"/>
<evidence type="ECO:0000256" key="9">
    <source>
        <dbReference type="ARBA" id="ARBA00057399"/>
    </source>
</evidence>
<dbReference type="PROSITE" id="PS00640">
    <property type="entry name" value="THIOL_PROTEASE_ASN"/>
    <property type="match status" value="1"/>
</dbReference>
<dbReference type="PRINTS" id="PR00705">
    <property type="entry name" value="PAPAIN"/>
</dbReference>
<feature type="chain" id="PRO_5029509083" evidence="10">
    <location>
        <begin position="20"/>
        <end position="338"/>
    </location>
</feature>
<reference evidence="13" key="1">
    <citation type="submission" date="2020-12" db="UniProtKB">
        <authorList>
            <consortium name="WormBaseParasite"/>
        </authorList>
    </citation>
    <scope>IDENTIFICATION</scope>
    <source>
        <strain evidence="13">MHco3</strain>
    </source>
</reference>
<dbReference type="PANTHER" id="PTHR12411">
    <property type="entry name" value="CYSTEINE PROTEASE FAMILY C1-RELATED"/>
    <property type="match status" value="1"/>
</dbReference>
<keyword evidence="4" id="KW-0378">Hydrolase</keyword>
<sequence length="338" mass="37824">KFFTLALYVCLCQADVVTTRKIPVEAQRLSGEPLVEYLRKNQDLFEVNPDPTPDFELKIMDKKFATKNINYIVKDGNDTGEDIPEEYDPRTIWTNCTSLFTIRDQANCGSCWAISTAAAISDRICIATKAEKQVNISATDIIACCSYCGAGCQGGWVLDAWRFFVDDGIVSGGNYNNKEGCRPYPYHPCGHHGNETYYGKCNGTAPNPQCRKTCIAGVRKQYRVDKRYGKTAYKLPPSVKAIQREVLEHGPVVVSFEVYEDFGHYKSGIYKHTAGEIRGHHAVKLIGWGKENGTDYWIIANSWHDDWGEQGFFRIVRGINECGIEEAGTAGLVDIDTL</sequence>
<dbReference type="FunFam" id="3.90.70.10:FF:000031">
    <property type="entry name" value="Cathepsin B"/>
    <property type="match status" value="1"/>
</dbReference>
<dbReference type="InterPro" id="IPR038765">
    <property type="entry name" value="Papain-like_cys_pep_sf"/>
</dbReference>
<protein>
    <submittedName>
        <fullName evidence="13">Pept_C1 domain-containing protein</fullName>
    </submittedName>
</protein>
<dbReference type="CDD" id="cd02620">
    <property type="entry name" value="Peptidase_C1A_CathepsinB"/>
    <property type="match status" value="1"/>
</dbReference>
<keyword evidence="12" id="KW-1185">Reference proteome</keyword>
<feature type="signal peptide" evidence="10">
    <location>
        <begin position="1"/>
        <end position="19"/>
    </location>
</feature>
<keyword evidence="7" id="KW-1015">Disulfide bond</keyword>
<evidence type="ECO:0000256" key="1">
    <source>
        <dbReference type="ARBA" id="ARBA00008455"/>
    </source>
</evidence>
<dbReference type="GO" id="GO:0006508">
    <property type="term" value="P:proteolysis"/>
    <property type="evidence" value="ECO:0007669"/>
    <property type="project" value="UniProtKB-KW"/>
</dbReference>
<dbReference type="SUPFAM" id="SSF54001">
    <property type="entry name" value="Cysteine proteinases"/>
    <property type="match status" value="1"/>
</dbReference>
<dbReference type="InterPro" id="IPR000169">
    <property type="entry name" value="Pept_cys_AS"/>
</dbReference>
<feature type="domain" description="Peptidase C1A papain C-terminal" evidence="11">
    <location>
        <begin position="83"/>
        <end position="332"/>
    </location>
</feature>
<dbReference type="PROSITE" id="PS00139">
    <property type="entry name" value="THIOL_PROTEASE_CYS"/>
    <property type="match status" value="1"/>
</dbReference>
<dbReference type="SMART" id="SM00645">
    <property type="entry name" value="Pept_C1"/>
    <property type="match status" value="1"/>
</dbReference>
<evidence type="ECO:0000313" key="12">
    <source>
        <dbReference type="Proteomes" id="UP000025227"/>
    </source>
</evidence>
<evidence type="ECO:0000256" key="6">
    <source>
        <dbReference type="ARBA" id="ARBA00023145"/>
    </source>
</evidence>
<keyword evidence="2" id="KW-0645">Protease</keyword>
<evidence type="ECO:0000256" key="10">
    <source>
        <dbReference type="SAM" id="SignalP"/>
    </source>
</evidence>
<evidence type="ECO:0000313" key="13">
    <source>
        <dbReference type="WBParaSite" id="HCON_00005570-00001"/>
    </source>
</evidence>
<dbReference type="WBParaSite" id="HCON_00005570-00001">
    <property type="protein sequence ID" value="HCON_00005570-00001"/>
    <property type="gene ID" value="HCON_00005570"/>
</dbReference>
<dbReference type="OrthoDB" id="10058785at2759"/>
<dbReference type="Gene3D" id="3.90.70.10">
    <property type="entry name" value="Cysteine proteinases"/>
    <property type="match status" value="1"/>
</dbReference>
<evidence type="ECO:0000256" key="2">
    <source>
        <dbReference type="ARBA" id="ARBA00022670"/>
    </source>
</evidence>
<dbReference type="InterPro" id="IPR000668">
    <property type="entry name" value="Peptidase_C1A_C"/>
</dbReference>
<evidence type="ECO:0000256" key="3">
    <source>
        <dbReference type="ARBA" id="ARBA00022729"/>
    </source>
</evidence>
<dbReference type="InterPro" id="IPR025661">
    <property type="entry name" value="Pept_asp_AS"/>
</dbReference>
<evidence type="ECO:0000256" key="5">
    <source>
        <dbReference type="ARBA" id="ARBA00022807"/>
    </source>
</evidence>
<dbReference type="InterPro" id="IPR013128">
    <property type="entry name" value="Peptidase_C1A"/>
</dbReference>
<keyword evidence="5" id="KW-0788">Thiol protease</keyword>
<comment type="function">
    <text evidence="9">Expression of the protease correlates with blood-feeding and suggests a role for the protease in blood digestion.</text>
</comment>
<dbReference type="Proteomes" id="UP000025227">
    <property type="component" value="Unplaced"/>
</dbReference>
<dbReference type="PROSITE" id="PS00639">
    <property type="entry name" value="THIOL_PROTEASE_HIS"/>
    <property type="match status" value="1"/>
</dbReference>
<keyword evidence="6" id="KW-0865">Zymogen</keyword>
<dbReference type="Pfam" id="PF00112">
    <property type="entry name" value="Peptidase_C1"/>
    <property type="match status" value="1"/>
</dbReference>
<proteinExistence type="inferred from homology"/>
<organism evidence="12 13">
    <name type="scientific">Haemonchus contortus</name>
    <name type="common">Barber pole worm</name>
    <dbReference type="NCBI Taxonomy" id="6289"/>
    <lineage>
        <taxon>Eukaryota</taxon>
        <taxon>Metazoa</taxon>
        <taxon>Ecdysozoa</taxon>
        <taxon>Nematoda</taxon>
        <taxon>Chromadorea</taxon>
        <taxon>Rhabditida</taxon>
        <taxon>Rhabditina</taxon>
        <taxon>Rhabditomorpha</taxon>
        <taxon>Strongyloidea</taxon>
        <taxon>Trichostrongylidae</taxon>
        <taxon>Haemonchus</taxon>
    </lineage>
</organism>
<keyword evidence="8" id="KW-0325">Glycoprotein</keyword>
<name>A0A7I5E595_HAECO</name>
<keyword evidence="3 10" id="KW-0732">Signal</keyword>
<dbReference type="AlphaFoldDB" id="A0A7I5E595"/>
<evidence type="ECO:0000256" key="7">
    <source>
        <dbReference type="ARBA" id="ARBA00023157"/>
    </source>
</evidence>
<accession>A0A7I5E595</accession>
<dbReference type="GO" id="GO:0008234">
    <property type="term" value="F:cysteine-type peptidase activity"/>
    <property type="evidence" value="ECO:0007669"/>
    <property type="project" value="UniProtKB-KW"/>
</dbReference>
<evidence type="ECO:0000256" key="4">
    <source>
        <dbReference type="ARBA" id="ARBA00022801"/>
    </source>
</evidence>